<keyword evidence="3 11" id="KW-0378">Hydrolase</keyword>
<evidence type="ECO:0000256" key="6">
    <source>
        <dbReference type="ARBA" id="ARBA00023125"/>
    </source>
</evidence>
<comment type="similarity">
    <text evidence="1">Belongs to the helicase family. UvrD subfamily.</text>
</comment>
<dbReference type="GO" id="GO:0000725">
    <property type="term" value="P:recombinational repair"/>
    <property type="evidence" value="ECO:0007669"/>
    <property type="project" value="TreeGrafter"/>
</dbReference>
<dbReference type="PANTHER" id="PTHR11070:SF2">
    <property type="entry name" value="ATP-DEPENDENT DNA HELICASE SRS2"/>
    <property type="match status" value="1"/>
</dbReference>
<dbReference type="InterPro" id="IPR014016">
    <property type="entry name" value="UvrD-like_ATP-bd"/>
</dbReference>
<evidence type="ECO:0000256" key="4">
    <source>
        <dbReference type="ARBA" id="ARBA00022806"/>
    </source>
</evidence>
<comment type="catalytic activity">
    <reaction evidence="10">
        <text>ATP + H2O = ADP + phosphate + H(+)</text>
        <dbReference type="Rhea" id="RHEA:13065"/>
        <dbReference type="ChEBI" id="CHEBI:15377"/>
        <dbReference type="ChEBI" id="CHEBI:15378"/>
        <dbReference type="ChEBI" id="CHEBI:30616"/>
        <dbReference type="ChEBI" id="CHEBI:43474"/>
        <dbReference type="ChEBI" id="CHEBI:456216"/>
        <dbReference type="EC" id="5.6.2.4"/>
    </reaction>
</comment>
<keyword evidence="7" id="KW-0413">Isomerase</keyword>
<dbReference type="GO" id="GO:0003677">
    <property type="term" value="F:DNA binding"/>
    <property type="evidence" value="ECO:0007669"/>
    <property type="project" value="UniProtKB-KW"/>
</dbReference>
<gene>
    <name evidence="14" type="primary">yjcD_1</name>
    <name evidence="14" type="ORF">ERS852569_00163</name>
</gene>
<dbReference type="InterPro" id="IPR027417">
    <property type="entry name" value="P-loop_NTPase"/>
</dbReference>
<feature type="domain" description="UvrD-like helicase ATP-binding" evidence="12">
    <location>
        <begin position="1"/>
        <end position="276"/>
    </location>
</feature>
<accession>A0A174PPJ4</accession>
<evidence type="ECO:0000256" key="11">
    <source>
        <dbReference type="PROSITE-ProRule" id="PRU00560"/>
    </source>
</evidence>
<dbReference type="CDD" id="cd18807">
    <property type="entry name" value="SF1_C_UvrD"/>
    <property type="match status" value="1"/>
</dbReference>
<dbReference type="SUPFAM" id="SSF52540">
    <property type="entry name" value="P-loop containing nucleoside triphosphate hydrolases"/>
    <property type="match status" value="1"/>
</dbReference>
<dbReference type="Gene3D" id="3.40.50.300">
    <property type="entry name" value="P-loop containing nucleotide triphosphate hydrolases"/>
    <property type="match status" value="2"/>
</dbReference>
<dbReference type="GO" id="GO:0016887">
    <property type="term" value="F:ATP hydrolysis activity"/>
    <property type="evidence" value="ECO:0007669"/>
    <property type="project" value="RHEA"/>
</dbReference>
<proteinExistence type="inferred from homology"/>
<keyword evidence="2 11" id="KW-0547">Nucleotide-binding</keyword>
<dbReference type="PROSITE" id="PS51217">
    <property type="entry name" value="UVRD_HELICASE_CTER"/>
    <property type="match status" value="1"/>
</dbReference>
<dbReference type="AlphaFoldDB" id="A0A174PPJ4"/>
<evidence type="ECO:0000256" key="2">
    <source>
        <dbReference type="ARBA" id="ARBA00022741"/>
    </source>
</evidence>
<evidence type="ECO:0000256" key="10">
    <source>
        <dbReference type="ARBA" id="ARBA00048988"/>
    </source>
</evidence>
<dbReference type="Gene3D" id="1.10.486.10">
    <property type="entry name" value="PCRA, domain 4"/>
    <property type="match status" value="1"/>
</dbReference>
<dbReference type="InterPro" id="IPR000212">
    <property type="entry name" value="DNA_helicase_UvrD/REP"/>
</dbReference>
<dbReference type="Pfam" id="PF13361">
    <property type="entry name" value="UvrD_C"/>
    <property type="match status" value="1"/>
</dbReference>
<dbReference type="InterPro" id="IPR013986">
    <property type="entry name" value="DExx_box_DNA_helicase_dom_sf"/>
</dbReference>
<dbReference type="EMBL" id="CZBP01000001">
    <property type="protein sequence ID" value="CUP61047.1"/>
    <property type="molecule type" value="Genomic_DNA"/>
</dbReference>
<feature type="domain" description="UvrD-like helicase C-terminal" evidence="13">
    <location>
        <begin position="277"/>
        <end position="536"/>
    </location>
</feature>
<keyword evidence="6" id="KW-0238">DNA-binding</keyword>
<organism evidence="14 15">
    <name type="scientific">Blautia obeum</name>
    <dbReference type="NCBI Taxonomy" id="40520"/>
    <lineage>
        <taxon>Bacteria</taxon>
        <taxon>Bacillati</taxon>
        <taxon>Bacillota</taxon>
        <taxon>Clostridia</taxon>
        <taxon>Lachnospirales</taxon>
        <taxon>Lachnospiraceae</taxon>
        <taxon>Blautia</taxon>
    </lineage>
</organism>
<evidence type="ECO:0000259" key="12">
    <source>
        <dbReference type="PROSITE" id="PS51198"/>
    </source>
</evidence>
<keyword evidence="4 11" id="KW-0347">Helicase</keyword>
<evidence type="ECO:0000256" key="5">
    <source>
        <dbReference type="ARBA" id="ARBA00022840"/>
    </source>
</evidence>
<evidence type="ECO:0000256" key="8">
    <source>
        <dbReference type="ARBA" id="ARBA00034617"/>
    </source>
</evidence>
<evidence type="ECO:0000313" key="14">
    <source>
        <dbReference type="EMBL" id="CUP61047.1"/>
    </source>
</evidence>
<dbReference type="Pfam" id="PF00580">
    <property type="entry name" value="UvrD-helicase"/>
    <property type="match status" value="1"/>
</dbReference>
<feature type="binding site" evidence="11">
    <location>
        <begin position="22"/>
        <end position="29"/>
    </location>
    <ligand>
        <name>ATP</name>
        <dbReference type="ChEBI" id="CHEBI:30616"/>
    </ligand>
</feature>
<dbReference type="Proteomes" id="UP000095762">
    <property type="component" value="Unassembled WGS sequence"/>
</dbReference>
<dbReference type="GO" id="GO:0043138">
    <property type="term" value="F:3'-5' DNA helicase activity"/>
    <property type="evidence" value="ECO:0007669"/>
    <property type="project" value="UniProtKB-EC"/>
</dbReference>
<evidence type="ECO:0000256" key="1">
    <source>
        <dbReference type="ARBA" id="ARBA00009922"/>
    </source>
</evidence>
<reference evidence="14 15" key="1">
    <citation type="submission" date="2015-09" db="EMBL/GenBank/DDBJ databases">
        <authorList>
            <consortium name="Pathogen Informatics"/>
        </authorList>
    </citation>
    <scope>NUCLEOTIDE SEQUENCE [LARGE SCALE GENOMIC DNA]</scope>
    <source>
        <strain evidence="14 15">2789STDY5834957</strain>
    </source>
</reference>
<name>A0A174PPJ4_9FIRM</name>
<dbReference type="InterPro" id="IPR014017">
    <property type="entry name" value="DNA_helicase_UvrD-like_C"/>
</dbReference>
<evidence type="ECO:0000256" key="9">
    <source>
        <dbReference type="ARBA" id="ARBA00034808"/>
    </source>
</evidence>
<protein>
    <recommendedName>
        <fullName evidence="9">DNA 3'-5' helicase</fullName>
        <ecNumber evidence="9">5.6.2.4</ecNumber>
    </recommendedName>
</protein>
<dbReference type="PROSITE" id="PS51198">
    <property type="entry name" value="UVRD_HELICASE_ATP_BIND"/>
    <property type="match status" value="1"/>
</dbReference>
<dbReference type="RefSeq" id="WP_055059200.1">
    <property type="nucleotide sequence ID" value="NZ_CZBP01000001.1"/>
</dbReference>
<keyword evidence="5 11" id="KW-0067">ATP-binding</keyword>
<dbReference type="GO" id="GO:0005524">
    <property type="term" value="F:ATP binding"/>
    <property type="evidence" value="ECO:0007669"/>
    <property type="project" value="UniProtKB-UniRule"/>
</dbReference>
<evidence type="ECO:0000259" key="13">
    <source>
        <dbReference type="PROSITE" id="PS51217"/>
    </source>
</evidence>
<dbReference type="CDD" id="cd17932">
    <property type="entry name" value="DEXQc_UvrD"/>
    <property type="match status" value="1"/>
</dbReference>
<evidence type="ECO:0000256" key="3">
    <source>
        <dbReference type="ARBA" id="ARBA00022801"/>
    </source>
</evidence>
<dbReference type="Gene3D" id="1.10.10.160">
    <property type="match status" value="1"/>
</dbReference>
<evidence type="ECO:0000313" key="15">
    <source>
        <dbReference type="Proteomes" id="UP000095762"/>
    </source>
</evidence>
<comment type="catalytic activity">
    <reaction evidence="8">
        <text>Couples ATP hydrolysis with the unwinding of duplex DNA by translocating in the 3'-5' direction.</text>
        <dbReference type="EC" id="5.6.2.4"/>
    </reaction>
</comment>
<dbReference type="PANTHER" id="PTHR11070">
    <property type="entry name" value="UVRD / RECB / PCRA DNA HELICASE FAMILY MEMBER"/>
    <property type="match status" value="1"/>
</dbReference>
<dbReference type="EC" id="5.6.2.4" evidence="9"/>
<evidence type="ECO:0000256" key="7">
    <source>
        <dbReference type="ARBA" id="ARBA00023235"/>
    </source>
</evidence>
<sequence length="660" mass="76493">MKKNIEQEKAIAQLEGPVILISCPGSGKTTTLLRRINHMLEVGIPPKKILMITFTKAAAQEMSVKFKKKFGEPNGITFSTIHALCLKILMTYGGLSAENIIKTSDQWKFLLETARKCQSVCDPAKAAGNFQMLYSAAMNNRMSPSEVNPKDIKGISRKDFLFMSEEYRRMKERTGYIDFDDMLVKAYELMTGNLQVLRQLRERWDYIQVDEYQDVNYLQRDLVYLLAGEKKNLCVAGDDDQSIYRFRGARPEIMLNFPKDFPQAHVFCISTNYRSYPAIIGCAGKLIGFNKNRYEKQFLSGQTGDAKIRVIGEESPAHQMKDVSGDVKSCGYAFNESAVLYRNNRQAEQVAEKFSEEGIPYYCTEAIPDSYEHWIWYDILAYYRLSRGIAAPGDFKRIADRPNRYMRLILHEAGGEQEADLLEAASRKYTDWRRDNARKIIRKYFYDIREMGKKSPRQFLDYLLKDVGYEKYLREYAESLQQDFDEMKHMLSIYQRDSQKFHTMKEWLLYIKKRSMNLNNNNDQGVCLSTMHRSKGLEWKNVYIIDCNEGYIPPGSPDTPISQEEVEEERRLFYVAVTRAKERLFITYVGNKKGKPVSRFVRELQLKESGRAKTVKKNDMVRHKTYGVCMVLSVNGNKCTIRSLSDDRDAEVLVSSLDIR</sequence>